<dbReference type="Proteomes" id="UP001517367">
    <property type="component" value="Unassembled WGS sequence"/>
</dbReference>
<dbReference type="CDD" id="cd03392">
    <property type="entry name" value="PAP2_like_2"/>
    <property type="match status" value="1"/>
</dbReference>
<keyword evidence="1" id="KW-1133">Transmembrane helix</keyword>
<gene>
    <name evidence="3" type="ORF">E5L68_000075</name>
</gene>
<accession>A0ABW9JCS3</accession>
<evidence type="ECO:0000313" key="3">
    <source>
        <dbReference type="EMBL" id="MFN0289761.1"/>
    </source>
</evidence>
<keyword evidence="1" id="KW-0472">Membrane</keyword>
<dbReference type="InterPro" id="IPR036938">
    <property type="entry name" value="PAP2/HPO_sf"/>
</dbReference>
<proteinExistence type="predicted"/>
<dbReference type="Gene3D" id="1.20.144.10">
    <property type="entry name" value="Phosphatidic acid phosphatase type 2/haloperoxidase"/>
    <property type="match status" value="2"/>
</dbReference>
<feature type="domain" description="Phosphatidic acid phosphatase type 2/haloperoxidase" evidence="2">
    <location>
        <begin position="84"/>
        <end position="199"/>
    </location>
</feature>
<sequence>MFKSRSTIVAILLLLSFTLLAFLVANNPINEFDISISRFVQQFRNPALDQLMIWISAFGNLVVAFVAMVITSLLFYIFKYKREALFIMAISFTGLITLSLKFLFSRPRPTDQYVVLIESYQNHSFPSGHTLSYVVFFGFLIVLMQQLKSIPVYLRNIISLVAYFMFVVGPLSRIYLGAHWFTDIIGGLLIGLLYLLYLNYFYKKYKRP</sequence>
<dbReference type="EMBL" id="SRMP02000001">
    <property type="protein sequence ID" value="MFN0289761.1"/>
    <property type="molecule type" value="Genomic_DNA"/>
</dbReference>
<dbReference type="SMART" id="SM00014">
    <property type="entry name" value="acidPPc"/>
    <property type="match status" value="1"/>
</dbReference>
<evidence type="ECO:0000256" key="1">
    <source>
        <dbReference type="SAM" id="Phobius"/>
    </source>
</evidence>
<keyword evidence="4" id="KW-1185">Reference proteome</keyword>
<comment type="caution">
    <text evidence="3">The sequence shown here is derived from an EMBL/GenBank/DDBJ whole genome shotgun (WGS) entry which is preliminary data.</text>
</comment>
<dbReference type="RefSeq" id="WP_138727381.1">
    <property type="nucleotide sequence ID" value="NZ_SRMP02000001.1"/>
</dbReference>
<dbReference type="SUPFAM" id="SSF48317">
    <property type="entry name" value="Acid phosphatase/Vanadium-dependent haloperoxidase"/>
    <property type="match status" value="1"/>
</dbReference>
<organism evidence="3 4">
    <name type="scientific">Pedobacter helvus</name>
    <dbReference type="NCBI Taxonomy" id="2563444"/>
    <lineage>
        <taxon>Bacteria</taxon>
        <taxon>Pseudomonadati</taxon>
        <taxon>Bacteroidota</taxon>
        <taxon>Sphingobacteriia</taxon>
        <taxon>Sphingobacteriales</taxon>
        <taxon>Sphingobacteriaceae</taxon>
        <taxon>Pedobacter</taxon>
    </lineage>
</organism>
<dbReference type="InterPro" id="IPR000326">
    <property type="entry name" value="PAP2/HPO"/>
</dbReference>
<protein>
    <submittedName>
        <fullName evidence="3">Phosphatase PAP2 family protein</fullName>
    </submittedName>
</protein>
<dbReference type="PANTHER" id="PTHR14969">
    <property type="entry name" value="SPHINGOSINE-1-PHOSPHATE PHOSPHOHYDROLASE"/>
    <property type="match status" value="1"/>
</dbReference>
<evidence type="ECO:0000259" key="2">
    <source>
        <dbReference type="SMART" id="SM00014"/>
    </source>
</evidence>
<feature type="transmembrane region" description="Helical" evidence="1">
    <location>
        <begin position="156"/>
        <end position="178"/>
    </location>
</feature>
<dbReference type="Pfam" id="PF01569">
    <property type="entry name" value="PAP2"/>
    <property type="match status" value="1"/>
</dbReference>
<evidence type="ECO:0000313" key="4">
    <source>
        <dbReference type="Proteomes" id="UP001517367"/>
    </source>
</evidence>
<dbReference type="PANTHER" id="PTHR14969:SF13">
    <property type="entry name" value="AT30094P"/>
    <property type="match status" value="1"/>
</dbReference>
<name>A0ABW9JCS3_9SPHI</name>
<feature type="transmembrane region" description="Helical" evidence="1">
    <location>
        <begin position="85"/>
        <end position="104"/>
    </location>
</feature>
<feature type="transmembrane region" description="Helical" evidence="1">
    <location>
        <begin position="51"/>
        <end position="78"/>
    </location>
</feature>
<feature type="transmembrane region" description="Helical" evidence="1">
    <location>
        <begin position="124"/>
        <end position="144"/>
    </location>
</feature>
<reference evidence="3 4" key="1">
    <citation type="submission" date="2024-12" db="EMBL/GenBank/DDBJ databases">
        <authorList>
            <person name="Hu S."/>
        </authorList>
    </citation>
    <scope>NUCLEOTIDE SEQUENCE [LARGE SCALE GENOMIC DNA]</scope>
    <source>
        <strain evidence="3 4">P-25</strain>
    </source>
</reference>
<keyword evidence="1" id="KW-0812">Transmembrane</keyword>
<feature type="transmembrane region" description="Helical" evidence="1">
    <location>
        <begin position="184"/>
        <end position="202"/>
    </location>
</feature>